<dbReference type="InterPro" id="IPR036086">
    <property type="entry name" value="ParB/Sulfiredoxin_sf"/>
</dbReference>
<dbReference type="SUPFAM" id="SSF110849">
    <property type="entry name" value="ParB/Sulfiredoxin"/>
    <property type="match status" value="1"/>
</dbReference>
<name>A0A2W2BKX3_9ACTN</name>
<dbReference type="PANTHER" id="PTHR39639:SF1">
    <property type="entry name" value="DUF262 DOMAIN-CONTAINING PROTEIN"/>
    <property type="match status" value="1"/>
</dbReference>
<protein>
    <recommendedName>
        <fullName evidence="1">GmrSD restriction endonucleases N-terminal domain-containing protein</fullName>
    </recommendedName>
</protein>
<evidence type="ECO:0000259" key="1">
    <source>
        <dbReference type="Pfam" id="PF03235"/>
    </source>
</evidence>
<keyword evidence="3" id="KW-1185">Reference proteome</keyword>
<dbReference type="InterPro" id="IPR004919">
    <property type="entry name" value="GmrSD_N"/>
</dbReference>
<dbReference type="OrthoDB" id="9787127at2"/>
<feature type="domain" description="GmrSD restriction endonucleases N-terminal" evidence="1">
    <location>
        <begin position="28"/>
        <end position="169"/>
    </location>
</feature>
<accession>A0A2W2BKX3</accession>
<dbReference type="PANTHER" id="PTHR39639">
    <property type="entry name" value="CHROMOSOME 16, WHOLE GENOME SHOTGUN SEQUENCE"/>
    <property type="match status" value="1"/>
</dbReference>
<organism evidence="2 3">
    <name type="scientific">Micromonospora deserti</name>
    <dbReference type="NCBI Taxonomy" id="2070366"/>
    <lineage>
        <taxon>Bacteria</taxon>
        <taxon>Bacillati</taxon>
        <taxon>Actinomycetota</taxon>
        <taxon>Actinomycetes</taxon>
        <taxon>Micromonosporales</taxon>
        <taxon>Micromonosporaceae</taxon>
        <taxon>Micromonospora</taxon>
    </lineage>
</organism>
<dbReference type="Proteomes" id="UP000248749">
    <property type="component" value="Unassembled WGS sequence"/>
</dbReference>
<dbReference type="AlphaFoldDB" id="A0A2W2BKX3"/>
<dbReference type="RefSeq" id="WP_111137018.1">
    <property type="nucleotide sequence ID" value="NZ_POUB01000284.1"/>
</dbReference>
<reference evidence="2 3" key="1">
    <citation type="submission" date="2018-01" db="EMBL/GenBank/DDBJ databases">
        <title>Draft genome sequence of Salinispora sp. 13K206.</title>
        <authorList>
            <person name="Sahin N."/>
            <person name="Saygin H."/>
            <person name="Ay H."/>
        </authorList>
    </citation>
    <scope>NUCLEOTIDE SEQUENCE [LARGE SCALE GENOMIC DNA]</scope>
    <source>
        <strain evidence="2 3">13K206</strain>
    </source>
</reference>
<evidence type="ECO:0000313" key="3">
    <source>
        <dbReference type="Proteomes" id="UP000248749"/>
    </source>
</evidence>
<dbReference type="Pfam" id="PF03235">
    <property type="entry name" value="GmrSD_N"/>
    <property type="match status" value="1"/>
</dbReference>
<dbReference type="EMBL" id="POUB01000284">
    <property type="protein sequence ID" value="PZF88081.1"/>
    <property type="molecule type" value="Genomic_DNA"/>
</dbReference>
<comment type="caution">
    <text evidence="2">The sequence shown here is derived from an EMBL/GenBank/DDBJ whole genome shotgun (WGS) entry which is preliminary data.</text>
</comment>
<sequence>MSARSFLNTSHQTIGWFADQSALKKLTLRPPFQRRPVWTNEESSFLIDTILRGYPVPEVYVYSVPTDAGDDMYAVVDGQQRLRACLEYMADRFPLTFDVHKLEPLYGLAETPWFNKRFSELAKEERDRIRRYKLIVRDLEGVTDEELRHMFQRLNQSNMALNAQELRYSMYGGGLLGVVEKIVERPEWDHFRIFTKMQRRRMLDSEYVAELVVGYLHWPQNKKDNLDHYYRLYSPNFPAEKEVLERFGEVLSYLAELFPEPRMSGTRWYRKSDFYTLFLAVARGRINISNISIETLRASLVDLSMQVSHSPRGADSSPVNVYRAAVERAATDRARRVRREDSLVSFVAGLELVPASGAEYLTADEAVPDELVADELDEEYEDPE</sequence>
<proteinExistence type="predicted"/>
<gene>
    <name evidence="2" type="ORF">C1I99_26860</name>
</gene>
<evidence type="ECO:0000313" key="2">
    <source>
        <dbReference type="EMBL" id="PZF88081.1"/>
    </source>
</evidence>